<proteinExistence type="predicted"/>
<dbReference type="SUPFAM" id="SSF56276">
    <property type="entry name" value="S-adenosylmethionine decarboxylase"/>
    <property type="match status" value="1"/>
</dbReference>
<evidence type="ECO:0000313" key="4">
    <source>
        <dbReference type="Proteomes" id="UP000278855"/>
    </source>
</evidence>
<dbReference type="AlphaFoldDB" id="A0A3N4E8Q5"/>
<dbReference type="Proteomes" id="UP000278855">
    <property type="component" value="Unassembled WGS sequence"/>
</dbReference>
<dbReference type="PANTHER" id="PTHR11570:SF0">
    <property type="entry name" value="S-ADENOSYLMETHIONINE DECARBOXYLASE PROENZYME"/>
    <property type="match status" value="1"/>
</dbReference>
<dbReference type="PANTHER" id="PTHR11570">
    <property type="entry name" value="S-ADENOSYLMETHIONINE DECARBOXYLASE"/>
    <property type="match status" value="1"/>
</dbReference>
<dbReference type="InterPro" id="IPR018166">
    <property type="entry name" value="S-AdoMet_deCO2ase_CS"/>
</dbReference>
<dbReference type="EMBL" id="RKKB01000001">
    <property type="protein sequence ID" value="RPA34463.1"/>
    <property type="molecule type" value="Genomic_DNA"/>
</dbReference>
<evidence type="ECO:0000313" key="3">
    <source>
        <dbReference type="Proteomes" id="UP000273778"/>
    </source>
</evidence>
<dbReference type="GO" id="GO:0004014">
    <property type="term" value="F:adenosylmethionine decarboxylase activity"/>
    <property type="evidence" value="ECO:0007669"/>
    <property type="project" value="InterPro"/>
</dbReference>
<dbReference type="Pfam" id="PF01536">
    <property type="entry name" value="SAM_decarbox"/>
    <property type="match status" value="1"/>
</dbReference>
<sequence>MFFEGSEKKLEIIVNASAPKLRSLDRTFWVGLVAASNADILSSISNEYCDAYLLSESSLFVWDDRLVMLTCGTSSLVESACYCIERLGEQAIAYVCYQRKNEYYAHLQASSFGDDVLRLRHFIAGQAHRMGHLDSHHHYTFTTDKEYQASRFDTTNELLMYHISGPIADYLRGDQQSMVQIGLMLQLEQLFNGFSIDQYLFSPLGYSINGIRGCEYFTIHITPQENSSYVSVETNIDLTTTQVDIFAELVRLLQPNSCDIIGFNSNIANKQFLKYLCLSQCAMTIEQGFNIHFSHYQQDCLEVLNPTLL</sequence>
<reference evidence="1 3" key="1">
    <citation type="submission" date="2018-11" db="EMBL/GenBank/DDBJ databases">
        <title>Shewanella sp. M2.</title>
        <authorList>
            <person name="Hwang Y.J."/>
            <person name="Hwang C.Y."/>
        </authorList>
    </citation>
    <scope>NUCLEOTIDE SEQUENCE [LARGE SCALE GENOMIC DNA]</scope>
    <source>
        <strain evidence="1 3">M2</strain>
    </source>
</reference>
<dbReference type="OrthoDB" id="5289311at2"/>
<reference evidence="2" key="3">
    <citation type="submission" date="2018-11" db="EMBL/GenBank/DDBJ databases">
        <authorList>
            <person name="Hwang Y.J."/>
            <person name="Hwang C.Y."/>
        </authorList>
    </citation>
    <scope>NUCLEOTIDE SEQUENCE</scope>
    <source>
        <strain evidence="2">R106</strain>
    </source>
</reference>
<organism evidence="2 4">
    <name type="scientific">Shewanella psychromarinicola</name>
    <dbReference type="NCBI Taxonomy" id="2487742"/>
    <lineage>
        <taxon>Bacteria</taxon>
        <taxon>Pseudomonadati</taxon>
        <taxon>Pseudomonadota</taxon>
        <taxon>Gammaproteobacteria</taxon>
        <taxon>Alteromonadales</taxon>
        <taxon>Shewanellaceae</taxon>
        <taxon>Shewanella</taxon>
    </lineage>
</organism>
<protein>
    <submittedName>
        <fullName evidence="2">Adenosylmethionine decarboxylase</fullName>
    </submittedName>
</protein>
<gene>
    <name evidence="2" type="ORF">EGC77_01905</name>
    <name evidence="1" type="ORF">EGC80_18265</name>
</gene>
<dbReference type="InterPro" id="IPR016067">
    <property type="entry name" value="S-AdoMet_deCO2ase_core"/>
</dbReference>
<evidence type="ECO:0000313" key="1">
    <source>
        <dbReference type="EMBL" id="AZG36615.1"/>
    </source>
</evidence>
<dbReference type="EMBL" id="CP034073">
    <property type="protein sequence ID" value="AZG36615.1"/>
    <property type="molecule type" value="Genomic_DNA"/>
</dbReference>
<evidence type="ECO:0000313" key="2">
    <source>
        <dbReference type="EMBL" id="RPA34463.1"/>
    </source>
</evidence>
<dbReference type="Proteomes" id="UP000273778">
    <property type="component" value="Chromosome"/>
</dbReference>
<dbReference type="GO" id="GO:0008295">
    <property type="term" value="P:spermidine biosynthetic process"/>
    <property type="evidence" value="ECO:0007669"/>
    <property type="project" value="InterPro"/>
</dbReference>
<dbReference type="Gene3D" id="3.60.90.10">
    <property type="entry name" value="S-adenosylmethionine decarboxylase"/>
    <property type="match status" value="1"/>
</dbReference>
<keyword evidence="3" id="KW-1185">Reference proteome</keyword>
<dbReference type="PROSITE" id="PS01336">
    <property type="entry name" value="ADOMETDC"/>
    <property type="match status" value="1"/>
</dbReference>
<name>A0A3N4E8Q5_9GAMM</name>
<dbReference type="KEGG" id="spsr:EGC80_18265"/>
<accession>A0A3N4E8Q5</accession>
<dbReference type="InterPro" id="IPR048283">
    <property type="entry name" value="AdoMetDC-like"/>
</dbReference>
<reference evidence="4" key="2">
    <citation type="submission" date="2018-11" db="EMBL/GenBank/DDBJ databases">
        <title>Shewanella sp. R106.</title>
        <authorList>
            <person name="Hwang Y.J."/>
            <person name="Hwang C.Y."/>
        </authorList>
    </citation>
    <scope>NUCLEOTIDE SEQUENCE [LARGE SCALE GENOMIC DNA]</scope>
    <source>
        <strain evidence="4">R106</strain>
    </source>
</reference>
<dbReference type="RefSeq" id="WP_124011684.1">
    <property type="nucleotide sequence ID" value="NZ_CP034073.1"/>
</dbReference>